<dbReference type="GeneID" id="102831976"/>
<evidence type="ECO:0000256" key="6">
    <source>
        <dbReference type="SAM" id="Phobius"/>
    </source>
</evidence>
<evidence type="ECO:0000256" key="1">
    <source>
        <dbReference type="ARBA" id="ARBA00004141"/>
    </source>
</evidence>
<dbReference type="PANTHER" id="PTHR16932:SF25">
    <property type="entry name" value="INTERFERON ALPHA-INDUCIBLE PROTEIN 6"/>
    <property type="match status" value="1"/>
</dbReference>
<organism evidence="8 9">
    <name type="scientific">Chrysochloris asiatica</name>
    <name type="common">Cape golden mole</name>
    <dbReference type="NCBI Taxonomy" id="185453"/>
    <lineage>
        <taxon>Eukaryota</taxon>
        <taxon>Metazoa</taxon>
        <taxon>Chordata</taxon>
        <taxon>Craniata</taxon>
        <taxon>Vertebrata</taxon>
        <taxon>Euteleostomi</taxon>
        <taxon>Mammalia</taxon>
        <taxon>Eutheria</taxon>
        <taxon>Afrotheria</taxon>
        <taxon>Chrysochloridae</taxon>
        <taxon>Chrysochlorinae</taxon>
        <taxon>Chrysochloris</taxon>
    </lineage>
</organism>
<keyword evidence="7" id="KW-0732">Signal</keyword>
<keyword evidence="8" id="KW-1185">Reference proteome</keyword>
<dbReference type="Proteomes" id="UP000504623">
    <property type="component" value="Unplaced"/>
</dbReference>
<accession>A0A9B0TIN9</accession>
<dbReference type="GO" id="GO:0001836">
    <property type="term" value="P:release of cytochrome c from mitochondria"/>
    <property type="evidence" value="ECO:0007669"/>
    <property type="project" value="TreeGrafter"/>
</dbReference>
<feature type="chain" id="PRO_5039608220" evidence="7">
    <location>
        <begin position="24"/>
        <end position="131"/>
    </location>
</feature>
<protein>
    <submittedName>
        <fullName evidence="9">Interferon alpha-inducible protein 6</fullName>
    </submittedName>
</protein>
<dbReference type="Pfam" id="PF06140">
    <property type="entry name" value="Ifi-6-16"/>
    <property type="match status" value="1"/>
</dbReference>
<evidence type="ECO:0000256" key="4">
    <source>
        <dbReference type="ARBA" id="ARBA00022989"/>
    </source>
</evidence>
<dbReference type="CTD" id="2537"/>
<dbReference type="GO" id="GO:2001240">
    <property type="term" value="P:negative regulation of extrinsic apoptotic signaling pathway in absence of ligand"/>
    <property type="evidence" value="ECO:0007669"/>
    <property type="project" value="TreeGrafter"/>
</dbReference>
<evidence type="ECO:0000256" key="5">
    <source>
        <dbReference type="ARBA" id="ARBA00023136"/>
    </source>
</evidence>
<name>A0A9B0TIN9_CHRAS</name>
<keyword evidence="4 6" id="KW-1133">Transmembrane helix</keyword>
<gene>
    <name evidence="9" type="primary">IFI6</name>
</gene>
<dbReference type="OrthoDB" id="9948818at2759"/>
<dbReference type="GO" id="GO:0031966">
    <property type="term" value="C:mitochondrial membrane"/>
    <property type="evidence" value="ECO:0007669"/>
    <property type="project" value="TreeGrafter"/>
</dbReference>
<keyword evidence="3 6" id="KW-0812">Transmembrane</keyword>
<evidence type="ECO:0000313" key="9">
    <source>
        <dbReference type="RefSeq" id="XP_006862295.1"/>
    </source>
</evidence>
<dbReference type="Gene3D" id="6.10.110.10">
    <property type="match status" value="1"/>
</dbReference>
<dbReference type="InterPro" id="IPR009311">
    <property type="entry name" value="IFI6/IFI27-like"/>
</dbReference>
<evidence type="ECO:0000256" key="3">
    <source>
        <dbReference type="ARBA" id="ARBA00022692"/>
    </source>
</evidence>
<comment type="subcellular location">
    <subcellularLocation>
        <location evidence="1">Membrane</location>
        <topology evidence="1">Multi-pass membrane protein</topology>
    </subcellularLocation>
</comment>
<evidence type="ECO:0000256" key="2">
    <source>
        <dbReference type="ARBA" id="ARBA00007262"/>
    </source>
</evidence>
<evidence type="ECO:0000256" key="7">
    <source>
        <dbReference type="SAM" id="SignalP"/>
    </source>
</evidence>
<comment type="similarity">
    <text evidence="2">Belongs to the IFI6/IFI27 family.</text>
</comment>
<dbReference type="GO" id="GO:0051902">
    <property type="term" value="P:negative regulation of mitochondrial depolarization"/>
    <property type="evidence" value="ECO:0007669"/>
    <property type="project" value="TreeGrafter"/>
</dbReference>
<feature type="signal peptide" evidence="7">
    <location>
        <begin position="1"/>
        <end position="23"/>
    </location>
</feature>
<proteinExistence type="inferred from homology"/>
<evidence type="ECO:0000313" key="8">
    <source>
        <dbReference type="Proteomes" id="UP000504623"/>
    </source>
</evidence>
<dbReference type="GO" id="GO:0097193">
    <property type="term" value="P:intrinsic apoptotic signaling pathway"/>
    <property type="evidence" value="ECO:0007669"/>
    <property type="project" value="TreeGrafter"/>
</dbReference>
<dbReference type="InterPro" id="IPR038213">
    <property type="entry name" value="IFI6/IFI27-like_sf"/>
</dbReference>
<dbReference type="PANTHER" id="PTHR16932">
    <property type="entry name" value="INTERFERON ALPHA-INDUCIBLE PROTEIN 27"/>
    <property type="match status" value="1"/>
</dbReference>
<sequence>MRQKAVSLCLCYLLLFASGQVEAGKKRSEDSDGSDSGLWGALPYMAIGGGLMVAGLPLLGFTGAGIAANSVASWMMSCSAVLNGGGVPAGGVVATMQSLGATGSTSLMAKVGAFLGYNVYNTIKSKDDEED</sequence>
<keyword evidence="5 6" id="KW-0472">Membrane</keyword>
<dbReference type="AlphaFoldDB" id="A0A9B0TIN9"/>
<dbReference type="RefSeq" id="XP_006862295.1">
    <property type="nucleotide sequence ID" value="XM_006862233.1"/>
</dbReference>
<feature type="transmembrane region" description="Helical" evidence="6">
    <location>
        <begin position="47"/>
        <end position="67"/>
    </location>
</feature>
<reference evidence="9" key="1">
    <citation type="submission" date="2025-08" db="UniProtKB">
        <authorList>
            <consortium name="RefSeq"/>
        </authorList>
    </citation>
    <scope>IDENTIFICATION</scope>
    <source>
        <tissue evidence="9">Spleen</tissue>
    </source>
</reference>